<dbReference type="InterPro" id="IPR051578">
    <property type="entry name" value="GDPD"/>
</dbReference>
<dbReference type="GO" id="GO:0046475">
    <property type="term" value="P:glycerophospholipid catabolic process"/>
    <property type="evidence" value="ECO:0007669"/>
    <property type="project" value="TreeGrafter"/>
</dbReference>
<dbReference type="VEuPathDB" id="FungiDB:PHYBLDRAFT_159435"/>
<dbReference type="InterPro" id="IPR017946">
    <property type="entry name" value="PLC-like_Pdiesterase_TIM-brl"/>
</dbReference>
<evidence type="ECO:0000259" key="2">
    <source>
        <dbReference type="PROSITE" id="PS51704"/>
    </source>
</evidence>
<dbReference type="EMBL" id="KV440987">
    <property type="protein sequence ID" value="OAD70711.1"/>
    <property type="molecule type" value="Genomic_DNA"/>
</dbReference>
<organism evidence="3 4">
    <name type="scientific">Phycomyces blakesleeanus (strain ATCC 8743b / DSM 1359 / FGSC 10004 / NBRC 33097 / NRRL 1555)</name>
    <dbReference type="NCBI Taxonomy" id="763407"/>
    <lineage>
        <taxon>Eukaryota</taxon>
        <taxon>Fungi</taxon>
        <taxon>Fungi incertae sedis</taxon>
        <taxon>Mucoromycota</taxon>
        <taxon>Mucoromycotina</taxon>
        <taxon>Mucoromycetes</taxon>
        <taxon>Mucorales</taxon>
        <taxon>Phycomycetaceae</taxon>
        <taxon>Phycomyces</taxon>
    </lineage>
</organism>
<evidence type="ECO:0000256" key="1">
    <source>
        <dbReference type="ARBA" id="ARBA00022801"/>
    </source>
</evidence>
<accession>A0A163A301</accession>
<dbReference type="Gene3D" id="3.20.20.190">
    <property type="entry name" value="Phosphatidylinositol (PI) phosphodiesterase"/>
    <property type="match status" value="1"/>
</dbReference>
<evidence type="ECO:0000313" key="3">
    <source>
        <dbReference type="EMBL" id="OAD70711.1"/>
    </source>
</evidence>
<dbReference type="GeneID" id="28994891"/>
<protein>
    <recommendedName>
        <fullName evidence="2">GP-PDE domain-containing protein</fullName>
    </recommendedName>
</protein>
<feature type="domain" description="GP-PDE" evidence="2">
    <location>
        <begin position="1"/>
        <end position="84"/>
    </location>
</feature>
<gene>
    <name evidence="3" type="ORF">PHYBLDRAFT_159435</name>
</gene>
<keyword evidence="4" id="KW-1185">Reference proteome</keyword>
<dbReference type="Pfam" id="PF03009">
    <property type="entry name" value="GDPD"/>
    <property type="match status" value="1"/>
</dbReference>
<name>A0A163A301_PHYB8</name>
<evidence type="ECO:0000313" key="4">
    <source>
        <dbReference type="Proteomes" id="UP000077315"/>
    </source>
</evidence>
<reference evidence="4" key="1">
    <citation type="submission" date="2015-06" db="EMBL/GenBank/DDBJ databases">
        <title>Expansion of signal transduction pathways in fungi by whole-genome duplication.</title>
        <authorList>
            <consortium name="DOE Joint Genome Institute"/>
            <person name="Corrochano L.M."/>
            <person name="Kuo A."/>
            <person name="Marcet-Houben M."/>
            <person name="Polaino S."/>
            <person name="Salamov A."/>
            <person name="Villalobos J.M."/>
            <person name="Alvarez M.I."/>
            <person name="Avalos J."/>
            <person name="Benito E.P."/>
            <person name="Benoit I."/>
            <person name="Burger G."/>
            <person name="Camino L.P."/>
            <person name="Canovas D."/>
            <person name="Cerda-Olmedo E."/>
            <person name="Cheng J.-F."/>
            <person name="Dominguez A."/>
            <person name="Elias M."/>
            <person name="Eslava A.P."/>
            <person name="Glaser F."/>
            <person name="Grimwood J."/>
            <person name="Gutierrez G."/>
            <person name="Heitman J."/>
            <person name="Henrissat B."/>
            <person name="Iturriaga E.A."/>
            <person name="Lang B.F."/>
            <person name="Lavin J.L."/>
            <person name="Lee S."/>
            <person name="Li W."/>
            <person name="Lindquist E."/>
            <person name="Lopez-Garcia S."/>
            <person name="Luque E.M."/>
            <person name="Marcos A.T."/>
            <person name="Martin J."/>
            <person name="McCluskey K."/>
            <person name="Medina H.R."/>
            <person name="Miralles-Duran A."/>
            <person name="Miyazaki A."/>
            <person name="Munoz-Torres E."/>
            <person name="Oguiza J.A."/>
            <person name="Ohm R."/>
            <person name="Olmedo M."/>
            <person name="Orejas M."/>
            <person name="Ortiz-Castellanos L."/>
            <person name="Pisabarro A.G."/>
            <person name="Rodriguez-Romero J."/>
            <person name="Ruiz-Herrera J."/>
            <person name="Ruiz-Vazquez R."/>
            <person name="Sanz C."/>
            <person name="Schackwitz W."/>
            <person name="Schmutz J."/>
            <person name="Shahriari M."/>
            <person name="Shelest E."/>
            <person name="Silva-Franco F."/>
            <person name="Soanes D."/>
            <person name="Syed K."/>
            <person name="Tagua V.G."/>
            <person name="Talbot N.J."/>
            <person name="Thon M."/>
            <person name="De vries R.P."/>
            <person name="Wiebenga A."/>
            <person name="Yadav J.S."/>
            <person name="Braun E.L."/>
            <person name="Baker S."/>
            <person name="Garre V."/>
            <person name="Horwitz B."/>
            <person name="Torres-Martinez S."/>
            <person name="Idnurm A."/>
            <person name="Herrera-Estrella A."/>
            <person name="Gabaldon T."/>
            <person name="Grigoriev I.V."/>
        </authorList>
    </citation>
    <scope>NUCLEOTIDE SEQUENCE [LARGE SCALE GENOMIC DNA]</scope>
    <source>
        <strain evidence="4">NRRL 1555(-)</strain>
    </source>
</reference>
<dbReference type="GO" id="GO:0047389">
    <property type="term" value="F:glycerophosphocholine phosphodiesterase activity"/>
    <property type="evidence" value="ECO:0007669"/>
    <property type="project" value="TreeGrafter"/>
</dbReference>
<dbReference type="PANTHER" id="PTHR22958">
    <property type="entry name" value="GLYCEROPHOSPHORYL DIESTER PHOSPHODIESTERASE"/>
    <property type="match status" value="1"/>
</dbReference>
<keyword evidence="1" id="KW-0378">Hydrolase</keyword>
<dbReference type="RefSeq" id="XP_018288751.1">
    <property type="nucleotide sequence ID" value="XM_018433985.1"/>
</dbReference>
<dbReference type="AlphaFoldDB" id="A0A163A301"/>
<dbReference type="STRING" id="763407.A0A163A301"/>
<dbReference type="InParanoid" id="A0A163A301"/>
<dbReference type="OrthoDB" id="197419at2759"/>
<dbReference type="PROSITE" id="PS51704">
    <property type="entry name" value="GP_PDE"/>
    <property type="match status" value="1"/>
</dbReference>
<dbReference type="Proteomes" id="UP000077315">
    <property type="component" value="Unassembled WGS sequence"/>
</dbReference>
<sequence>MADVRCQSLQGAVRFAKQGDLLGIVAASEPILEAPLMVNVVKETGLLLFTYGVLNNEVQNAVAQKYYGVDAVIVDSVLAVRKGLREGQIGGDGSP</sequence>
<dbReference type="PANTHER" id="PTHR22958:SF1">
    <property type="entry name" value="GLYCEROPHOSPHOCHOLINE PHOSPHODIESTERASE GPCPD1"/>
    <property type="match status" value="1"/>
</dbReference>
<proteinExistence type="predicted"/>
<dbReference type="InterPro" id="IPR030395">
    <property type="entry name" value="GP_PDE_dom"/>
</dbReference>